<dbReference type="SUPFAM" id="SSF46785">
    <property type="entry name" value="Winged helix' DNA-binding domain"/>
    <property type="match status" value="1"/>
</dbReference>
<sequence length="99" mass="10896">MPPRLSPQTITLLLAMAADFDRDHYGLELMKRAGLHSGTLYPALIRLETHGLVTSSWEDIDPVAAGRPRRRLYRLTGDGIRLTEQLQQGSAGKGVTARA</sequence>
<comment type="caution">
    <text evidence="2">The sequence shown here is derived from an EMBL/GenBank/DDBJ whole genome shotgun (WGS) entry which is preliminary data.</text>
</comment>
<dbReference type="Gene3D" id="1.10.10.10">
    <property type="entry name" value="Winged helix-like DNA-binding domain superfamily/Winged helix DNA-binding domain"/>
    <property type="match status" value="1"/>
</dbReference>
<evidence type="ECO:0000259" key="1">
    <source>
        <dbReference type="Pfam" id="PF03551"/>
    </source>
</evidence>
<dbReference type="EMBL" id="JBHRZG010000011">
    <property type="protein sequence ID" value="MFC3833417.1"/>
    <property type="molecule type" value="Genomic_DNA"/>
</dbReference>
<dbReference type="InterPro" id="IPR036390">
    <property type="entry name" value="WH_DNA-bd_sf"/>
</dbReference>
<protein>
    <submittedName>
        <fullName evidence="2">PadR family transcriptional regulator</fullName>
    </submittedName>
</protein>
<evidence type="ECO:0000313" key="2">
    <source>
        <dbReference type="EMBL" id="MFC3833417.1"/>
    </source>
</evidence>
<name>A0ABV7Z7S8_9DEIO</name>
<dbReference type="RefSeq" id="WP_380101953.1">
    <property type="nucleotide sequence ID" value="NZ_JBHRZG010000011.1"/>
</dbReference>
<dbReference type="InterPro" id="IPR036388">
    <property type="entry name" value="WH-like_DNA-bd_sf"/>
</dbReference>
<dbReference type="InterPro" id="IPR005149">
    <property type="entry name" value="Tscrpt_reg_PadR_N"/>
</dbReference>
<feature type="domain" description="Transcription regulator PadR N-terminal" evidence="1">
    <location>
        <begin position="22"/>
        <end position="81"/>
    </location>
</feature>
<proteinExistence type="predicted"/>
<dbReference type="Pfam" id="PF03551">
    <property type="entry name" value="PadR"/>
    <property type="match status" value="1"/>
</dbReference>
<dbReference type="Proteomes" id="UP001595803">
    <property type="component" value="Unassembled WGS sequence"/>
</dbReference>
<keyword evidence="3" id="KW-1185">Reference proteome</keyword>
<evidence type="ECO:0000313" key="3">
    <source>
        <dbReference type="Proteomes" id="UP001595803"/>
    </source>
</evidence>
<reference evidence="3" key="1">
    <citation type="journal article" date="2019" name="Int. J. Syst. Evol. Microbiol.">
        <title>The Global Catalogue of Microorganisms (GCM) 10K type strain sequencing project: providing services to taxonomists for standard genome sequencing and annotation.</title>
        <authorList>
            <consortium name="The Broad Institute Genomics Platform"/>
            <consortium name="The Broad Institute Genome Sequencing Center for Infectious Disease"/>
            <person name="Wu L."/>
            <person name="Ma J."/>
        </authorList>
    </citation>
    <scope>NUCLEOTIDE SEQUENCE [LARGE SCALE GENOMIC DNA]</scope>
    <source>
        <strain evidence="3">CCTCC AB 2017081</strain>
    </source>
</reference>
<accession>A0ABV7Z7S8</accession>
<gene>
    <name evidence="2" type="ORF">ACFOSB_11170</name>
</gene>
<organism evidence="2 3">
    <name type="scientific">Deinococcus rufus</name>
    <dbReference type="NCBI Taxonomy" id="2136097"/>
    <lineage>
        <taxon>Bacteria</taxon>
        <taxon>Thermotogati</taxon>
        <taxon>Deinococcota</taxon>
        <taxon>Deinococci</taxon>
        <taxon>Deinococcales</taxon>
        <taxon>Deinococcaceae</taxon>
        <taxon>Deinococcus</taxon>
    </lineage>
</organism>